<sequence>MLNILRHRSYRHLFAAQVIALIGTGLATVALGLLAFRVAGENAGAVLGTALAIKMLAYVGVAPVAAAFTERLPRRVMLVSLDLIRCAVAAYLPFVSTVWEIYALIFILQSASAAFTPTFQATIPDILPDEHDYTDALSLSRVAYDMESVVSPLLAAALLTLVSFNLLFVGTAIGFLCSAALVVSVALPSPKPAKPRSIYERTTRGMKLYLATPRLRGLLAIDLAVAAAASIVLVNTVVYVQGHFGLSQRATALALACFGSGSMLAAFGLPRILDRIADRTVMLGGAGLLVVGSGLTIFLPTYNWLLPLWILLGIGYSSAQTPTGRLLRRSAHPEDRPALFAAQFALSHVCWLIAYPLAGRVGAAYGLPVSALLLCLLTAAGVITALLVWPRQDPDTLMHAHVSSSEDNPHLKDLESGQHAHSYVIDDQHAKWPRKT</sequence>
<feature type="domain" description="Major facilitator superfamily (MFS) profile" evidence="7">
    <location>
        <begin position="9"/>
        <end position="393"/>
    </location>
</feature>
<evidence type="ECO:0000259" key="7">
    <source>
        <dbReference type="PROSITE" id="PS50850"/>
    </source>
</evidence>
<accession>A0A149TLL3</accession>
<dbReference type="PANTHER" id="PTHR23513:SF6">
    <property type="entry name" value="MAJOR FACILITATOR SUPERFAMILY ASSOCIATED DOMAIN-CONTAINING PROTEIN"/>
    <property type="match status" value="1"/>
</dbReference>
<feature type="transmembrane region" description="Helical" evidence="6">
    <location>
        <begin position="364"/>
        <end position="389"/>
    </location>
</feature>
<name>A0A149TLL3_9PROT</name>
<evidence type="ECO:0000256" key="2">
    <source>
        <dbReference type="ARBA" id="ARBA00022475"/>
    </source>
</evidence>
<feature type="transmembrane region" description="Helical" evidence="6">
    <location>
        <begin position="88"/>
        <end position="108"/>
    </location>
</feature>
<dbReference type="AlphaFoldDB" id="A0A149TLL3"/>
<gene>
    <name evidence="8" type="ORF">AD945_03705</name>
</gene>
<reference evidence="8 9" key="1">
    <citation type="submission" date="2015-06" db="EMBL/GenBank/DDBJ databases">
        <title>Improved classification and identification of acetic acid bacteria using matrix-assisted laser desorption/ionization time-of-flight mass spectrometry; Gluconobacter nephelii and Gluconobacter uchimurae are later heterotypic synonyms of Gluconobacter japonicus and Gluconobacter oxydans, respectively.</title>
        <authorList>
            <person name="Li L."/>
            <person name="Cleenwerck I."/>
            <person name="De Vuyst L."/>
            <person name="Vandamme P."/>
        </authorList>
    </citation>
    <scope>NUCLEOTIDE SEQUENCE [LARGE SCALE GENOMIC DNA]</scope>
    <source>
        <strain evidence="8 9">LMG 1768</strain>
    </source>
</reference>
<keyword evidence="2" id="KW-1003">Cell membrane</keyword>
<proteinExistence type="predicted"/>
<dbReference type="EMBL" id="LHZR01000092">
    <property type="protein sequence ID" value="KXV49649.1"/>
    <property type="molecule type" value="Genomic_DNA"/>
</dbReference>
<dbReference type="GO" id="GO:0022857">
    <property type="term" value="F:transmembrane transporter activity"/>
    <property type="evidence" value="ECO:0007669"/>
    <property type="project" value="InterPro"/>
</dbReference>
<evidence type="ECO:0000313" key="8">
    <source>
        <dbReference type="EMBL" id="KXV49649.1"/>
    </source>
</evidence>
<keyword evidence="4 6" id="KW-1133">Transmembrane helix</keyword>
<feature type="transmembrane region" description="Helical" evidence="6">
    <location>
        <begin position="45"/>
        <end position="68"/>
    </location>
</feature>
<feature type="transmembrane region" description="Helical" evidence="6">
    <location>
        <begin position="217"/>
        <end position="238"/>
    </location>
</feature>
<protein>
    <submittedName>
        <fullName evidence="8">MFS transporter</fullName>
    </submittedName>
</protein>
<evidence type="ECO:0000256" key="4">
    <source>
        <dbReference type="ARBA" id="ARBA00022989"/>
    </source>
</evidence>
<evidence type="ECO:0000256" key="3">
    <source>
        <dbReference type="ARBA" id="ARBA00022692"/>
    </source>
</evidence>
<dbReference type="SUPFAM" id="SSF103473">
    <property type="entry name" value="MFS general substrate transporter"/>
    <property type="match status" value="1"/>
</dbReference>
<dbReference type="GO" id="GO:0005886">
    <property type="term" value="C:plasma membrane"/>
    <property type="evidence" value="ECO:0007669"/>
    <property type="project" value="UniProtKB-SubCell"/>
</dbReference>
<dbReference type="RefSeq" id="WP_062106599.1">
    <property type="nucleotide sequence ID" value="NZ_LHZR01000092.1"/>
</dbReference>
<feature type="transmembrane region" description="Helical" evidence="6">
    <location>
        <begin position="154"/>
        <end position="187"/>
    </location>
</feature>
<dbReference type="InterPro" id="IPR011701">
    <property type="entry name" value="MFS"/>
</dbReference>
<keyword evidence="3 6" id="KW-0812">Transmembrane</keyword>
<dbReference type="Proteomes" id="UP000075636">
    <property type="component" value="Unassembled WGS sequence"/>
</dbReference>
<comment type="caution">
    <text evidence="8">The sequence shown here is derived from an EMBL/GenBank/DDBJ whole genome shotgun (WGS) entry which is preliminary data.</text>
</comment>
<dbReference type="InterPro" id="IPR036259">
    <property type="entry name" value="MFS_trans_sf"/>
</dbReference>
<feature type="transmembrane region" description="Helical" evidence="6">
    <location>
        <begin position="250"/>
        <end position="269"/>
    </location>
</feature>
<feature type="transmembrane region" description="Helical" evidence="6">
    <location>
        <begin position="281"/>
        <end position="302"/>
    </location>
</feature>
<dbReference type="CDD" id="cd06173">
    <property type="entry name" value="MFS_MefA_like"/>
    <property type="match status" value="1"/>
</dbReference>
<evidence type="ECO:0000313" key="9">
    <source>
        <dbReference type="Proteomes" id="UP000075636"/>
    </source>
</evidence>
<dbReference type="Gene3D" id="1.20.1250.20">
    <property type="entry name" value="MFS general substrate transporter like domains"/>
    <property type="match status" value="2"/>
</dbReference>
<dbReference type="PROSITE" id="PS50850">
    <property type="entry name" value="MFS"/>
    <property type="match status" value="1"/>
</dbReference>
<dbReference type="OrthoDB" id="4368225at2"/>
<organism evidence="8 9">
    <name type="scientific">Gluconobacter albidus</name>
    <dbReference type="NCBI Taxonomy" id="318683"/>
    <lineage>
        <taxon>Bacteria</taxon>
        <taxon>Pseudomonadati</taxon>
        <taxon>Pseudomonadota</taxon>
        <taxon>Alphaproteobacteria</taxon>
        <taxon>Acetobacterales</taxon>
        <taxon>Acetobacteraceae</taxon>
        <taxon>Gluconobacter</taxon>
    </lineage>
</organism>
<keyword evidence="5 6" id="KW-0472">Membrane</keyword>
<dbReference type="InterPro" id="IPR020846">
    <property type="entry name" value="MFS_dom"/>
</dbReference>
<feature type="transmembrane region" description="Helical" evidence="6">
    <location>
        <begin position="339"/>
        <end position="358"/>
    </location>
</feature>
<dbReference type="PATRIC" id="fig|318683.6.peg.3327"/>
<comment type="subcellular location">
    <subcellularLocation>
        <location evidence="1">Cell membrane</location>
        <topology evidence="1">Multi-pass membrane protein</topology>
    </subcellularLocation>
</comment>
<evidence type="ECO:0000256" key="1">
    <source>
        <dbReference type="ARBA" id="ARBA00004651"/>
    </source>
</evidence>
<dbReference type="PANTHER" id="PTHR23513">
    <property type="entry name" value="INTEGRAL MEMBRANE EFFLUX PROTEIN-RELATED"/>
    <property type="match status" value="1"/>
</dbReference>
<evidence type="ECO:0000256" key="5">
    <source>
        <dbReference type="ARBA" id="ARBA00023136"/>
    </source>
</evidence>
<evidence type="ECO:0000256" key="6">
    <source>
        <dbReference type="SAM" id="Phobius"/>
    </source>
</evidence>
<dbReference type="Pfam" id="PF07690">
    <property type="entry name" value="MFS_1"/>
    <property type="match status" value="1"/>
</dbReference>
<feature type="transmembrane region" description="Helical" evidence="6">
    <location>
        <begin position="12"/>
        <end position="39"/>
    </location>
</feature>